<evidence type="ECO:0000256" key="8">
    <source>
        <dbReference type="SAM" id="Phobius"/>
    </source>
</evidence>
<dbReference type="OrthoDB" id="2376984at2759"/>
<dbReference type="GO" id="GO:0071939">
    <property type="term" value="P:vitamin A import into cell"/>
    <property type="evidence" value="ECO:0007669"/>
    <property type="project" value="TreeGrafter"/>
</dbReference>
<accession>A0A3S0ZD86</accession>
<keyword evidence="5 8" id="KW-1133">Transmembrane helix</keyword>
<feature type="transmembrane region" description="Helical" evidence="8">
    <location>
        <begin position="196"/>
        <end position="216"/>
    </location>
</feature>
<evidence type="ECO:0000256" key="3">
    <source>
        <dbReference type="ARBA" id="ARBA00022475"/>
    </source>
</evidence>
<evidence type="ECO:0000256" key="2">
    <source>
        <dbReference type="ARBA" id="ARBA00022448"/>
    </source>
</evidence>
<feature type="transmembrane region" description="Helical" evidence="8">
    <location>
        <begin position="110"/>
        <end position="128"/>
    </location>
</feature>
<dbReference type="GO" id="GO:0034632">
    <property type="term" value="F:retinol transmembrane transporter activity"/>
    <property type="evidence" value="ECO:0007669"/>
    <property type="project" value="InterPro"/>
</dbReference>
<evidence type="ECO:0000313" key="10">
    <source>
        <dbReference type="Proteomes" id="UP000271974"/>
    </source>
</evidence>
<dbReference type="PANTHER" id="PTHR21444">
    <property type="entry name" value="COILED-COIL DOMAIN-CONTAINING PROTEIN 180"/>
    <property type="match status" value="1"/>
</dbReference>
<keyword evidence="10" id="KW-1185">Reference proteome</keyword>
<keyword evidence="7" id="KW-0675">Receptor</keyword>
<dbReference type="GO" id="GO:0005886">
    <property type="term" value="C:plasma membrane"/>
    <property type="evidence" value="ECO:0007669"/>
    <property type="project" value="UniProtKB-SubCell"/>
</dbReference>
<comment type="subcellular location">
    <subcellularLocation>
        <location evidence="1">Cell membrane</location>
        <topology evidence="1">Multi-pass membrane protein</topology>
    </subcellularLocation>
</comment>
<evidence type="ECO:0000313" key="9">
    <source>
        <dbReference type="EMBL" id="RUS72258.1"/>
    </source>
</evidence>
<gene>
    <name evidence="9" type="ORF">EGW08_019981</name>
</gene>
<evidence type="ECO:0000256" key="5">
    <source>
        <dbReference type="ARBA" id="ARBA00022989"/>
    </source>
</evidence>
<reference evidence="9 10" key="1">
    <citation type="submission" date="2019-01" db="EMBL/GenBank/DDBJ databases">
        <title>A draft genome assembly of the solar-powered sea slug Elysia chlorotica.</title>
        <authorList>
            <person name="Cai H."/>
            <person name="Li Q."/>
            <person name="Fang X."/>
            <person name="Li J."/>
            <person name="Curtis N.E."/>
            <person name="Altenburger A."/>
            <person name="Shibata T."/>
            <person name="Feng M."/>
            <person name="Maeda T."/>
            <person name="Schwartz J.A."/>
            <person name="Shigenobu S."/>
            <person name="Lundholm N."/>
            <person name="Nishiyama T."/>
            <person name="Yang H."/>
            <person name="Hasebe M."/>
            <person name="Li S."/>
            <person name="Pierce S.K."/>
            <person name="Wang J."/>
        </authorList>
    </citation>
    <scope>NUCLEOTIDE SEQUENCE [LARGE SCALE GENOMIC DNA]</scope>
    <source>
        <strain evidence="9">EC2010</strain>
        <tissue evidence="9">Whole organism of an adult</tissue>
    </source>
</reference>
<dbReference type="AlphaFoldDB" id="A0A3S0ZD86"/>
<protein>
    <submittedName>
        <fullName evidence="9">Uncharacterized protein</fullName>
    </submittedName>
</protein>
<dbReference type="Proteomes" id="UP000271974">
    <property type="component" value="Unassembled WGS sequence"/>
</dbReference>
<dbReference type="Pfam" id="PF14752">
    <property type="entry name" value="RBP_receptor"/>
    <property type="match status" value="1"/>
</dbReference>
<evidence type="ECO:0000256" key="7">
    <source>
        <dbReference type="ARBA" id="ARBA00023170"/>
    </source>
</evidence>
<dbReference type="GO" id="GO:0038023">
    <property type="term" value="F:signaling receptor activity"/>
    <property type="evidence" value="ECO:0007669"/>
    <property type="project" value="InterPro"/>
</dbReference>
<dbReference type="STRING" id="188477.A0A3S0ZD86"/>
<organism evidence="9 10">
    <name type="scientific">Elysia chlorotica</name>
    <name type="common">Eastern emerald elysia</name>
    <name type="synonym">Sea slug</name>
    <dbReference type="NCBI Taxonomy" id="188477"/>
    <lineage>
        <taxon>Eukaryota</taxon>
        <taxon>Metazoa</taxon>
        <taxon>Spiralia</taxon>
        <taxon>Lophotrochozoa</taxon>
        <taxon>Mollusca</taxon>
        <taxon>Gastropoda</taxon>
        <taxon>Heterobranchia</taxon>
        <taxon>Euthyneura</taxon>
        <taxon>Panpulmonata</taxon>
        <taxon>Sacoglossa</taxon>
        <taxon>Placobranchoidea</taxon>
        <taxon>Plakobranchidae</taxon>
        <taxon>Elysia</taxon>
    </lineage>
</organism>
<evidence type="ECO:0000256" key="1">
    <source>
        <dbReference type="ARBA" id="ARBA00004651"/>
    </source>
</evidence>
<keyword evidence="6 8" id="KW-0472">Membrane</keyword>
<feature type="transmembrane region" description="Helical" evidence="8">
    <location>
        <begin position="40"/>
        <end position="63"/>
    </location>
</feature>
<feature type="transmembrane region" description="Helical" evidence="8">
    <location>
        <begin position="70"/>
        <end position="90"/>
    </location>
</feature>
<proteinExistence type="predicted"/>
<keyword evidence="3" id="KW-1003">Cell membrane</keyword>
<evidence type="ECO:0000256" key="6">
    <source>
        <dbReference type="ARBA" id="ARBA00023136"/>
    </source>
</evidence>
<keyword evidence="2" id="KW-0813">Transport</keyword>
<feature type="transmembrane region" description="Helical" evidence="8">
    <location>
        <begin position="12"/>
        <end position="28"/>
    </location>
</feature>
<evidence type="ECO:0000256" key="4">
    <source>
        <dbReference type="ARBA" id="ARBA00022692"/>
    </source>
</evidence>
<dbReference type="PANTHER" id="PTHR21444:SF15">
    <property type="entry name" value="RECEPTOR FOR RETINOL UPTAKE STRA6"/>
    <property type="match status" value="1"/>
</dbReference>
<dbReference type="EMBL" id="RQTK01001091">
    <property type="protein sequence ID" value="RUS72258.1"/>
    <property type="molecule type" value="Genomic_DNA"/>
</dbReference>
<dbReference type="InterPro" id="IPR026612">
    <property type="entry name" value="STRA6-like"/>
</dbReference>
<name>A0A3S0ZD86_ELYCH</name>
<keyword evidence="4 8" id="KW-0812">Transmembrane</keyword>
<sequence>MDTLTRHTRMSYCCAFGATAFLVYQILLEQKFAIDYQGPLSFLSLIAILTMFVYGIVYFPVFACLALNSAFSYGLGSLYVWMFLVVNLYIMSVCDLTAKGRAVMLARSMPSVGCLAYLGVSLPVRFIVSCYRRHFFTAPQEKARETVDGIRDSFQGLHVRNLLRPTRCKRNRNKNRRKNTVMEYLNKWIYHSEPGFRYPALLVSVLFVASCVVYMVSSSHLSKPELVR</sequence>
<comment type="caution">
    <text evidence="9">The sequence shown here is derived from an EMBL/GenBank/DDBJ whole genome shotgun (WGS) entry which is preliminary data.</text>
</comment>